<reference evidence="1 2" key="1">
    <citation type="submission" date="2023-05" db="EMBL/GenBank/DDBJ databases">
        <title>Genomic insight into Chryseobacterium sp. wdc7 isolated forest soil (Gotjawal).</title>
        <authorList>
            <person name="Park S.-J."/>
        </authorList>
    </citation>
    <scope>NUCLEOTIDE SEQUENCE [LARGE SCALE GENOMIC DNA]</scope>
    <source>
        <strain evidence="2">wdc7</strain>
    </source>
</reference>
<evidence type="ECO:0000313" key="1">
    <source>
        <dbReference type="EMBL" id="WHF51958.1"/>
    </source>
</evidence>
<dbReference type="RefSeq" id="WP_282905265.1">
    <property type="nucleotide sequence ID" value="NZ_CP124855.1"/>
</dbReference>
<accession>A0ABY8RDA7</accession>
<organism evidence="1 2">
    <name type="scientific">Chryseobacterium gotjawalense</name>
    <dbReference type="NCBI Taxonomy" id="3042315"/>
    <lineage>
        <taxon>Bacteria</taxon>
        <taxon>Pseudomonadati</taxon>
        <taxon>Bacteroidota</taxon>
        <taxon>Flavobacteriia</taxon>
        <taxon>Flavobacteriales</taxon>
        <taxon>Weeksellaceae</taxon>
        <taxon>Chryseobacterium group</taxon>
        <taxon>Chryseobacterium</taxon>
    </lineage>
</organism>
<protein>
    <submittedName>
        <fullName evidence="1">Uncharacterized protein</fullName>
    </submittedName>
</protein>
<dbReference type="Proteomes" id="UP001241656">
    <property type="component" value="Chromosome"/>
</dbReference>
<sequence>MNTNSAYYSGAKIEKISSRISVIDYFLHLERKGKVNFERKSGHNYYFRMTDHKFSVSENGFYDFKSAEGGQIIKR</sequence>
<name>A0ABY8RDA7_9FLAO</name>
<evidence type="ECO:0000313" key="2">
    <source>
        <dbReference type="Proteomes" id="UP001241656"/>
    </source>
</evidence>
<proteinExistence type="predicted"/>
<gene>
    <name evidence="1" type="ORF">QGN23_01475</name>
</gene>
<dbReference type="EMBL" id="CP124855">
    <property type="protein sequence ID" value="WHF51958.1"/>
    <property type="molecule type" value="Genomic_DNA"/>
</dbReference>
<keyword evidence="2" id="KW-1185">Reference proteome</keyword>